<evidence type="ECO:0000313" key="1">
    <source>
        <dbReference type="EMBL" id="UYV97288.1"/>
    </source>
</evidence>
<evidence type="ECO:0000313" key="2">
    <source>
        <dbReference type="Proteomes" id="UP001163293"/>
    </source>
</evidence>
<dbReference type="AlphaFoldDB" id="A0AAX3EI34"/>
<dbReference type="Gene3D" id="1.25.40.10">
    <property type="entry name" value="Tetratricopeptide repeat domain"/>
    <property type="match status" value="1"/>
</dbReference>
<dbReference type="InterPro" id="IPR011990">
    <property type="entry name" value="TPR-like_helical_dom_sf"/>
</dbReference>
<accession>A0AAX3EI34</accession>
<gene>
    <name evidence="1" type="ORF">NL394_20010</name>
</gene>
<name>A0AAX3EI34_PAEUR</name>
<organism evidence="1 2">
    <name type="scientific">Paenarthrobacter ureafaciens</name>
    <dbReference type="NCBI Taxonomy" id="37931"/>
    <lineage>
        <taxon>Bacteria</taxon>
        <taxon>Bacillati</taxon>
        <taxon>Actinomycetota</taxon>
        <taxon>Actinomycetes</taxon>
        <taxon>Micrococcales</taxon>
        <taxon>Micrococcaceae</taxon>
        <taxon>Paenarthrobacter</taxon>
    </lineage>
</organism>
<sequence length="323" mass="35505">MTQGPNGGFVSIFHDTRDVTPFREGQIRTPVRGLTDGLGGALSGVLIGRNAARLSVSGDAPRLKFLASRQSRLMHDAVFGSSDPDRLLSLAREFPGWAGLCYVMSGLLVYKHGGYLRASELLQRGLATRIDDDASQFSAQYLGRVVARVEVAERVEVPVLFSEESVFLALSHCLREMGMMEAALEAVVSLPPSLPSALARCTAAFALGRYRDVVIWTNGLLNTDDLSAALLLIRARAQRARGDFDSAQNALKEVLRRKKTSLALRNDALTDRALLALDQGRFTLTPRSRRPAPPAELESLEVIRKDAEMRRLWENDFRQLGGE</sequence>
<reference evidence="1" key="1">
    <citation type="submission" date="2022-07" db="EMBL/GenBank/DDBJ databases">
        <authorList>
            <person name="Wu T."/>
        </authorList>
    </citation>
    <scope>NUCLEOTIDE SEQUENCE</scope>
    <source>
        <strain evidence="1">SD-1</strain>
    </source>
</reference>
<proteinExistence type="predicted"/>
<dbReference type="SUPFAM" id="SSF48452">
    <property type="entry name" value="TPR-like"/>
    <property type="match status" value="1"/>
</dbReference>
<dbReference type="RefSeq" id="WP_021473938.1">
    <property type="nucleotide sequence ID" value="NZ_BDMH01000014.1"/>
</dbReference>
<dbReference type="Proteomes" id="UP001163293">
    <property type="component" value="Chromosome"/>
</dbReference>
<keyword evidence="2" id="KW-1185">Reference proteome</keyword>
<protein>
    <recommendedName>
        <fullName evidence="3">Tetratricopeptide repeat protein</fullName>
    </recommendedName>
</protein>
<dbReference type="GeneID" id="79883264"/>
<dbReference type="EMBL" id="CP101185">
    <property type="protein sequence ID" value="UYV97288.1"/>
    <property type="molecule type" value="Genomic_DNA"/>
</dbReference>
<evidence type="ECO:0008006" key="3">
    <source>
        <dbReference type="Google" id="ProtNLM"/>
    </source>
</evidence>